<evidence type="ECO:0000256" key="6">
    <source>
        <dbReference type="ARBA" id="ARBA00012947"/>
    </source>
</evidence>
<comment type="catalytic activity">
    <reaction evidence="1">
        <text>4-hydroxy-4-methyl-2-oxoglutarate = 2 pyruvate</text>
        <dbReference type="Rhea" id="RHEA:22748"/>
        <dbReference type="ChEBI" id="CHEBI:15361"/>
        <dbReference type="ChEBI" id="CHEBI:58276"/>
        <dbReference type="EC" id="4.1.3.17"/>
    </reaction>
</comment>
<reference evidence="14" key="1">
    <citation type="journal article" date="2019" name="Int. J. Syst. Evol. Microbiol.">
        <title>The Global Catalogue of Microorganisms (GCM) 10K type strain sequencing project: providing services to taxonomists for standard genome sequencing and annotation.</title>
        <authorList>
            <consortium name="The Broad Institute Genomics Platform"/>
            <consortium name="The Broad Institute Genome Sequencing Center for Infectious Disease"/>
            <person name="Wu L."/>
            <person name="Ma J."/>
        </authorList>
    </citation>
    <scope>NUCLEOTIDE SEQUENCE [LARGE SCALE GENOMIC DNA]</scope>
    <source>
        <strain evidence="14">JCM 17342</strain>
    </source>
</reference>
<dbReference type="GO" id="GO:0008168">
    <property type="term" value="F:methyltransferase activity"/>
    <property type="evidence" value="ECO:0007669"/>
    <property type="project" value="UniProtKB-KW"/>
</dbReference>
<keyword evidence="13" id="KW-0489">Methyltransferase</keyword>
<dbReference type="Proteomes" id="UP001501747">
    <property type="component" value="Unassembled WGS sequence"/>
</dbReference>
<dbReference type="CDD" id="cd16841">
    <property type="entry name" value="RraA_family"/>
    <property type="match status" value="1"/>
</dbReference>
<dbReference type="SUPFAM" id="SSF89562">
    <property type="entry name" value="RraA-like"/>
    <property type="match status" value="1"/>
</dbReference>
<evidence type="ECO:0000256" key="3">
    <source>
        <dbReference type="ARBA" id="ARBA00008621"/>
    </source>
</evidence>
<organism evidence="13 14">
    <name type="scientific">Allokutzneria multivorans</name>
    <dbReference type="NCBI Taxonomy" id="1142134"/>
    <lineage>
        <taxon>Bacteria</taxon>
        <taxon>Bacillati</taxon>
        <taxon>Actinomycetota</taxon>
        <taxon>Actinomycetes</taxon>
        <taxon>Pseudonocardiales</taxon>
        <taxon>Pseudonocardiaceae</taxon>
        <taxon>Allokutzneria</taxon>
    </lineage>
</organism>
<dbReference type="PANTHER" id="PTHR33254:SF4">
    <property type="entry name" value="4-HYDROXY-4-METHYL-2-OXOGLUTARATE ALDOLASE 3-RELATED"/>
    <property type="match status" value="1"/>
</dbReference>
<accession>A0ABP7U4F3</accession>
<evidence type="ECO:0000256" key="5">
    <source>
        <dbReference type="ARBA" id="ARBA00012213"/>
    </source>
</evidence>
<protein>
    <recommendedName>
        <fullName evidence="7">Putative 4-hydroxy-4-methyl-2-oxoglutarate aldolase</fullName>
        <ecNumber evidence="6">4.1.1.112</ecNumber>
        <ecNumber evidence="5">4.1.3.17</ecNumber>
    </recommendedName>
    <alternativeName>
        <fullName evidence="11">Oxaloacetate decarboxylase</fullName>
    </alternativeName>
    <alternativeName>
        <fullName evidence="9">Regulator of ribonuclease activity homolog</fullName>
    </alternativeName>
    <alternativeName>
        <fullName evidence="10">RraA-like protein</fullName>
    </alternativeName>
</protein>
<comment type="similarity">
    <text evidence="3">Belongs to the class II aldolase/RraA-like family.</text>
</comment>
<comment type="cofactor">
    <cofactor evidence="2">
        <name>a divalent metal cation</name>
        <dbReference type="ChEBI" id="CHEBI:60240"/>
    </cofactor>
</comment>
<evidence type="ECO:0000256" key="2">
    <source>
        <dbReference type="ARBA" id="ARBA00001968"/>
    </source>
</evidence>
<dbReference type="Gene3D" id="3.50.30.40">
    <property type="entry name" value="Ribonuclease E inhibitor RraA/RraA-like"/>
    <property type="match status" value="1"/>
</dbReference>
<dbReference type="GO" id="GO:0032259">
    <property type="term" value="P:methylation"/>
    <property type="evidence" value="ECO:0007669"/>
    <property type="project" value="UniProtKB-KW"/>
</dbReference>
<comment type="catalytic activity">
    <reaction evidence="12">
        <text>oxaloacetate + H(+) = pyruvate + CO2</text>
        <dbReference type="Rhea" id="RHEA:15641"/>
        <dbReference type="ChEBI" id="CHEBI:15361"/>
        <dbReference type="ChEBI" id="CHEBI:15378"/>
        <dbReference type="ChEBI" id="CHEBI:16452"/>
        <dbReference type="ChEBI" id="CHEBI:16526"/>
        <dbReference type="EC" id="4.1.1.112"/>
    </reaction>
</comment>
<gene>
    <name evidence="13" type="ORF">GCM10022247_71620</name>
</gene>
<dbReference type="EC" id="4.1.1.112" evidence="6"/>
<evidence type="ECO:0000256" key="11">
    <source>
        <dbReference type="ARBA" id="ARBA00032305"/>
    </source>
</evidence>
<dbReference type="EC" id="4.1.3.17" evidence="5"/>
<evidence type="ECO:0000256" key="1">
    <source>
        <dbReference type="ARBA" id="ARBA00001342"/>
    </source>
</evidence>
<evidence type="ECO:0000256" key="9">
    <source>
        <dbReference type="ARBA" id="ARBA00029596"/>
    </source>
</evidence>
<evidence type="ECO:0000256" key="4">
    <source>
        <dbReference type="ARBA" id="ARBA00011233"/>
    </source>
</evidence>
<dbReference type="Pfam" id="PF03737">
    <property type="entry name" value="RraA-like"/>
    <property type="match status" value="1"/>
</dbReference>
<comment type="function">
    <text evidence="8">Catalyzes the aldol cleavage of 4-hydroxy-4-methyl-2-oxoglutarate (HMG) into 2 molecules of pyruvate. Also contains a secondary oxaloacetate (OAA) decarboxylase activity due to the common pyruvate enolate transition state formed following C-C bond cleavage in the retro-aldol and decarboxylation reactions.</text>
</comment>
<comment type="subunit">
    <text evidence="4">Homotrimer.</text>
</comment>
<sequence>MDTGYRLAGRALPVRHYGSVDVFLEAFGCAEQGDVLVIDNGGREDEACVGDLAVLEAEAAGVSGLAVWGLHRDTPELVEIGLPVFSYGSYPPGPVRLDEQEPHALTTARFGPHLISKADYVFGDEDGVLFVPAERVDEVLTVAARIRATEREQADGIRAGRTLRQQTRFEDYLAQRARDPHYTFRKHLRTVGGAIEE</sequence>
<dbReference type="PANTHER" id="PTHR33254">
    <property type="entry name" value="4-HYDROXY-4-METHYL-2-OXOGLUTARATE ALDOLASE 3-RELATED"/>
    <property type="match status" value="1"/>
</dbReference>
<evidence type="ECO:0000313" key="13">
    <source>
        <dbReference type="EMBL" id="GAA4035644.1"/>
    </source>
</evidence>
<name>A0ABP7U4F3_9PSEU</name>
<dbReference type="InterPro" id="IPR005493">
    <property type="entry name" value="RraA/RraA-like"/>
</dbReference>
<evidence type="ECO:0000256" key="7">
    <source>
        <dbReference type="ARBA" id="ARBA00016549"/>
    </source>
</evidence>
<dbReference type="InterPro" id="IPR036704">
    <property type="entry name" value="RraA/RraA-like_sf"/>
</dbReference>
<evidence type="ECO:0000313" key="14">
    <source>
        <dbReference type="Proteomes" id="UP001501747"/>
    </source>
</evidence>
<evidence type="ECO:0000256" key="8">
    <source>
        <dbReference type="ARBA" id="ARBA00025046"/>
    </source>
</evidence>
<comment type="caution">
    <text evidence="13">The sequence shown here is derived from an EMBL/GenBank/DDBJ whole genome shotgun (WGS) entry which is preliminary data.</text>
</comment>
<keyword evidence="14" id="KW-1185">Reference proteome</keyword>
<proteinExistence type="inferred from homology"/>
<evidence type="ECO:0000256" key="10">
    <source>
        <dbReference type="ARBA" id="ARBA00030169"/>
    </source>
</evidence>
<keyword evidence="13" id="KW-0808">Transferase</keyword>
<dbReference type="EMBL" id="BAABAL010000026">
    <property type="protein sequence ID" value="GAA4035644.1"/>
    <property type="molecule type" value="Genomic_DNA"/>
</dbReference>
<evidence type="ECO:0000256" key="12">
    <source>
        <dbReference type="ARBA" id="ARBA00047973"/>
    </source>
</evidence>